<dbReference type="InterPro" id="IPR009056">
    <property type="entry name" value="Cyt_c-like_dom"/>
</dbReference>
<keyword evidence="3 4" id="KW-0408">Iron</keyword>
<evidence type="ECO:0000256" key="3">
    <source>
        <dbReference type="ARBA" id="ARBA00023004"/>
    </source>
</evidence>
<dbReference type="Gene3D" id="1.10.760.10">
    <property type="entry name" value="Cytochrome c-like domain"/>
    <property type="match status" value="1"/>
</dbReference>
<dbReference type="Proteomes" id="UP001203512">
    <property type="component" value="Unassembled WGS sequence"/>
</dbReference>
<keyword evidence="1 4" id="KW-0349">Heme</keyword>
<gene>
    <name evidence="6" type="ORF">MU848_14995</name>
</gene>
<dbReference type="Pfam" id="PF13442">
    <property type="entry name" value="Cytochrome_CBB3"/>
    <property type="match status" value="1"/>
</dbReference>
<reference evidence="6 7" key="1">
    <citation type="submission" date="2022-04" db="EMBL/GenBank/DDBJ databases">
        <authorList>
            <person name="Huq M.A."/>
        </authorList>
    </citation>
    <scope>NUCLEOTIDE SEQUENCE [LARGE SCALE GENOMIC DNA]</scope>
    <source>
        <strain evidence="6 7">MAH-33</strain>
    </source>
</reference>
<comment type="caution">
    <text evidence="6">The sequence shown here is derived from an EMBL/GenBank/DDBJ whole genome shotgun (WGS) entry which is preliminary data.</text>
</comment>
<feature type="domain" description="Cytochrome c" evidence="5">
    <location>
        <begin position="47"/>
        <end position="138"/>
    </location>
</feature>
<evidence type="ECO:0000256" key="4">
    <source>
        <dbReference type="PROSITE-ProRule" id="PRU00433"/>
    </source>
</evidence>
<dbReference type="EMBL" id="JALKHS010000012">
    <property type="protein sequence ID" value="MCK0532896.1"/>
    <property type="molecule type" value="Genomic_DNA"/>
</dbReference>
<dbReference type="SUPFAM" id="SSF46626">
    <property type="entry name" value="Cytochrome c"/>
    <property type="match status" value="1"/>
</dbReference>
<evidence type="ECO:0000256" key="2">
    <source>
        <dbReference type="ARBA" id="ARBA00022723"/>
    </source>
</evidence>
<name>A0ABT0E0J3_9SPHN</name>
<accession>A0ABT0E0J3</accession>
<protein>
    <submittedName>
        <fullName evidence="6">C-type cytochrome</fullName>
    </submittedName>
</protein>
<dbReference type="InterPro" id="IPR036909">
    <property type="entry name" value="Cyt_c-like_dom_sf"/>
</dbReference>
<sequence>MRRVPGSLWLVAVLAGFGAVGAIGSFAVQQRQEMSRQEEHAQALTGGIVERGERAIVARQCSACHEIPGIAASRGAVGPSLAGFAARKTVAGMLRNDPDALVRWIRYPQSVVPGNAMPNMGIGEKEARDIAAYLYTLSPRET</sequence>
<organism evidence="6 7">
    <name type="scientific">Sphingobium agri</name>
    <dbReference type="NCBI Taxonomy" id="2933566"/>
    <lineage>
        <taxon>Bacteria</taxon>
        <taxon>Pseudomonadati</taxon>
        <taxon>Pseudomonadota</taxon>
        <taxon>Alphaproteobacteria</taxon>
        <taxon>Sphingomonadales</taxon>
        <taxon>Sphingomonadaceae</taxon>
        <taxon>Sphingobium</taxon>
    </lineage>
</organism>
<evidence type="ECO:0000313" key="7">
    <source>
        <dbReference type="Proteomes" id="UP001203512"/>
    </source>
</evidence>
<evidence type="ECO:0000256" key="1">
    <source>
        <dbReference type="ARBA" id="ARBA00022617"/>
    </source>
</evidence>
<keyword evidence="2 4" id="KW-0479">Metal-binding</keyword>
<evidence type="ECO:0000259" key="5">
    <source>
        <dbReference type="PROSITE" id="PS51007"/>
    </source>
</evidence>
<evidence type="ECO:0000313" key="6">
    <source>
        <dbReference type="EMBL" id="MCK0532896.1"/>
    </source>
</evidence>
<dbReference type="RefSeq" id="WP_247233858.1">
    <property type="nucleotide sequence ID" value="NZ_JALKHS010000012.1"/>
</dbReference>
<dbReference type="PROSITE" id="PS51007">
    <property type="entry name" value="CYTC"/>
    <property type="match status" value="1"/>
</dbReference>
<keyword evidence="7" id="KW-1185">Reference proteome</keyword>
<proteinExistence type="predicted"/>